<keyword evidence="2" id="KW-1185">Reference proteome</keyword>
<sequence length="109" mass="11688">MLGVKQAAIEALVETGITILKGLVGSYFDASCYSVSQPDVGCVWITYLDGTRLKQNGKVASLFYHPTKQHTATTTGKLGQKRSVAGPGEWAISEQTKGAFGNQAFYNTL</sequence>
<gene>
    <name evidence="1" type="ORF">PSON_ATCC_30995.1.T0870131</name>
</gene>
<dbReference type="EMBL" id="CAJJDN010000087">
    <property type="protein sequence ID" value="CAD8106733.1"/>
    <property type="molecule type" value="Genomic_DNA"/>
</dbReference>
<evidence type="ECO:0000313" key="2">
    <source>
        <dbReference type="Proteomes" id="UP000692954"/>
    </source>
</evidence>
<comment type="caution">
    <text evidence="1">The sequence shown here is derived from an EMBL/GenBank/DDBJ whole genome shotgun (WGS) entry which is preliminary data.</text>
</comment>
<dbReference type="Proteomes" id="UP000692954">
    <property type="component" value="Unassembled WGS sequence"/>
</dbReference>
<accession>A0A8S1PVZ1</accession>
<dbReference type="OrthoDB" id="299565at2759"/>
<protein>
    <submittedName>
        <fullName evidence="1">Uncharacterized protein</fullName>
    </submittedName>
</protein>
<reference evidence="1" key="1">
    <citation type="submission" date="2021-01" db="EMBL/GenBank/DDBJ databases">
        <authorList>
            <consortium name="Genoscope - CEA"/>
            <person name="William W."/>
        </authorList>
    </citation>
    <scope>NUCLEOTIDE SEQUENCE</scope>
</reference>
<proteinExistence type="predicted"/>
<dbReference type="Pfam" id="PF09683">
    <property type="entry name" value="Lactococcin_972"/>
    <property type="match status" value="1"/>
</dbReference>
<organism evidence="1 2">
    <name type="scientific">Paramecium sonneborni</name>
    <dbReference type="NCBI Taxonomy" id="65129"/>
    <lineage>
        <taxon>Eukaryota</taxon>
        <taxon>Sar</taxon>
        <taxon>Alveolata</taxon>
        <taxon>Ciliophora</taxon>
        <taxon>Intramacronucleata</taxon>
        <taxon>Oligohymenophorea</taxon>
        <taxon>Peniculida</taxon>
        <taxon>Parameciidae</taxon>
        <taxon>Paramecium</taxon>
    </lineage>
</organism>
<dbReference type="InterPro" id="IPR006540">
    <property type="entry name" value="Lactococcin_972"/>
</dbReference>
<dbReference type="AlphaFoldDB" id="A0A8S1PVZ1"/>
<name>A0A8S1PVZ1_9CILI</name>
<evidence type="ECO:0000313" key="1">
    <source>
        <dbReference type="EMBL" id="CAD8106733.1"/>
    </source>
</evidence>